<reference evidence="3" key="1">
    <citation type="journal article" date="2019" name="Int. J. Syst. Evol. Microbiol.">
        <title>The Global Catalogue of Microorganisms (GCM) 10K type strain sequencing project: providing services to taxonomists for standard genome sequencing and annotation.</title>
        <authorList>
            <consortium name="The Broad Institute Genomics Platform"/>
            <consortium name="The Broad Institute Genome Sequencing Center for Infectious Disease"/>
            <person name="Wu L."/>
            <person name="Ma J."/>
        </authorList>
    </citation>
    <scope>NUCLEOTIDE SEQUENCE [LARGE SCALE GENOMIC DNA]</scope>
    <source>
        <strain evidence="3">NBRC 106348</strain>
    </source>
</reference>
<protein>
    <recommendedName>
        <fullName evidence="1">DUF4097 domain-containing protein</fullName>
    </recommendedName>
</protein>
<comment type="caution">
    <text evidence="2">The sequence shown here is derived from an EMBL/GenBank/DDBJ whole genome shotgun (WGS) entry which is preliminary data.</text>
</comment>
<organism evidence="2 3">
    <name type="scientific">Luteimicrobium album</name>
    <dbReference type="NCBI Taxonomy" id="1054550"/>
    <lineage>
        <taxon>Bacteria</taxon>
        <taxon>Bacillati</taxon>
        <taxon>Actinomycetota</taxon>
        <taxon>Actinomycetes</taxon>
        <taxon>Micrococcales</taxon>
        <taxon>Luteimicrobium</taxon>
    </lineage>
</organism>
<evidence type="ECO:0000313" key="3">
    <source>
        <dbReference type="Proteomes" id="UP001157091"/>
    </source>
</evidence>
<dbReference type="InterPro" id="IPR025164">
    <property type="entry name" value="Toastrack_DUF4097"/>
</dbReference>
<dbReference type="RefSeq" id="WP_284293864.1">
    <property type="nucleotide sequence ID" value="NZ_BSUK01000001.1"/>
</dbReference>
<gene>
    <name evidence="2" type="ORF">GCM10025864_29430</name>
</gene>
<dbReference type="EMBL" id="BSUK01000001">
    <property type="protein sequence ID" value="GMA25184.1"/>
    <property type="molecule type" value="Genomic_DNA"/>
</dbReference>
<dbReference type="Pfam" id="PF13349">
    <property type="entry name" value="DUF4097"/>
    <property type="match status" value="1"/>
</dbReference>
<proteinExistence type="predicted"/>
<dbReference type="Proteomes" id="UP001157091">
    <property type="component" value="Unassembled WGS sequence"/>
</dbReference>
<evidence type="ECO:0000259" key="1">
    <source>
        <dbReference type="Pfam" id="PF13349"/>
    </source>
</evidence>
<keyword evidence="3" id="KW-1185">Reference proteome</keyword>
<accession>A0ABQ6I5E9</accession>
<name>A0ABQ6I5E9_9MICO</name>
<evidence type="ECO:0000313" key="2">
    <source>
        <dbReference type="EMBL" id="GMA25184.1"/>
    </source>
</evidence>
<sequence length="248" mass="25612">MGQHWTVAEPTTIDLAEKVAELEVTLVRGRVDVVAGDGPGARVEIHALTGRPLEVDVSGRTLKVGYRNLGFAGFAEKFRLFRSDESADVQITVPADVALKLAVVKADGLVAGLRGPAKISTVGGPVVVDQCTGELTVSTVSGELVVRDHTGDVTSSSVSGVVTLAGDVPDIKASTVSGDLTLDLTSTPRTAKISAVSGDVVLRAPQVDRLGLRLNAASGRVTVDGVEQVDRHHKGVVLNGVKPSAPSS</sequence>
<feature type="domain" description="DUF4097" evidence="1">
    <location>
        <begin position="31"/>
        <end position="235"/>
    </location>
</feature>